<dbReference type="Proteomes" id="UP001165740">
    <property type="component" value="Chromosome 1"/>
</dbReference>
<evidence type="ECO:0000256" key="1">
    <source>
        <dbReference type="ARBA" id="ARBA00004123"/>
    </source>
</evidence>
<feature type="compositionally biased region" description="Low complexity" evidence="4">
    <location>
        <begin position="1202"/>
        <end position="1218"/>
    </location>
</feature>
<keyword evidence="6" id="KW-1185">Reference proteome</keyword>
<dbReference type="PANTHER" id="PTHR15321">
    <property type="entry name" value="TUMOR SUPPRESSOR P53-BINDING PROTEIN 1"/>
    <property type="match status" value="1"/>
</dbReference>
<evidence type="ECO:0000313" key="8">
    <source>
        <dbReference type="RefSeq" id="XP_055882111.1"/>
    </source>
</evidence>
<feature type="compositionally biased region" description="Polar residues" evidence="4">
    <location>
        <begin position="813"/>
        <end position="830"/>
    </location>
</feature>
<feature type="region of interest" description="Disordered" evidence="4">
    <location>
        <begin position="906"/>
        <end position="1022"/>
    </location>
</feature>
<dbReference type="SUPFAM" id="SSF52113">
    <property type="entry name" value="BRCT domain"/>
    <property type="match status" value="2"/>
</dbReference>
<dbReference type="FunFam" id="3.40.50.10190:FF:000005">
    <property type="entry name" value="Tumor suppressor p53-binding protein 1"/>
    <property type="match status" value="1"/>
</dbReference>
<dbReference type="PROSITE" id="PS50172">
    <property type="entry name" value="BRCT"/>
    <property type="match status" value="2"/>
</dbReference>
<evidence type="ECO:0000313" key="7">
    <source>
        <dbReference type="RefSeq" id="XP_055882104.1"/>
    </source>
</evidence>
<feature type="compositionally biased region" description="Basic and acidic residues" evidence="4">
    <location>
        <begin position="407"/>
        <end position="426"/>
    </location>
</feature>
<dbReference type="OrthoDB" id="129353at2759"/>
<dbReference type="InterPro" id="IPR047252">
    <property type="entry name" value="TP53BP1-like"/>
</dbReference>
<dbReference type="InterPro" id="IPR047250">
    <property type="entry name" value="BRCT_p53bp1-like_rpt2"/>
</dbReference>
<feature type="region of interest" description="Disordered" evidence="4">
    <location>
        <begin position="1315"/>
        <end position="1336"/>
    </location>
</feature>
<feature type="domain" description="BRCT" evidence="5">
    <location>
        <begin position="1294"/>
        <end position="1423"/>
    </location>
</feature>
<dbReference type="RefSeq" id="XP_055882104.1">
    <property type="nucleotide sequence ID" value="XM_056026129.1"/>
</dbReference>
<keyword evidence="2" id="KW-0227">DNA damage</keyword>
<dbReference type="Pfam" id="PF16589">
    <property type="entry name" value="BRCT_2"/>
    <property type="match status" value="1"/>
</dbReference>
<organism evidence="6 8">
    <name type="scientific">Biomphalaria glabrata</name>
    <name type="common">Bloodfluke planorb</name>
    <name type="synonym">Freshwater snail</name>
    <dbReference type="NCBI Taxonomy" id="6526"/>
    <lineage>
        <taxon>Eukaryota</taxon>
        <taxon>Metazoa</taxon>
        <taxon>Spiralia</taxon>
        <taxon>Lophotrochozoa</taxon>
        <taxon>Mollusca</taxon>
        <taxon>Gastropoda</taxon>
        <taxon>Heterobranchia</taxon>
        <taxon>Euthyneura</taxon>
        <taxon>Panpulmonata</taxon>
        <taxon>Hygrophila</taxon>
        <taxon>Lymnaeoidea</taxon>
        <taxon>Planorbidae</taxon>
        <taxon>Biomphalaria</taxon>
    </lineage>
</organism>
<evidence type="ECO:0000313" key="6">
    <source>
        <dbReference type="Proteomes" id="UP001165740"/>
    </source>
</evidence>
<proteinExistence type="predicted"/>
<dbReference type="CDD" id="cd20383">
    <property type="entry name" value="Tudor_53BP1"/>
    <property type="match status" value="1"/>
</dbReference>
<dbReference type="InterPro" id="IPR001357">
    <property type="entry name" value="BRCT_dom"/>
</dbReference>
<dbReference type="OMA" id="WSICTEI"/>
<comment type="subcellular location">
    <subcellularLocation>
        <location evidence="1">Nucleus</location>
    </subcellularLocation>
</comment>
<dbReference type="RefSeq" id="XP_055882111.1">
    <property type="nucleotide sequence ID" value="XM_056026136.1"/>
</dbReference>
<dbReference type="GeneID" id="106067920"/>
<evidence type="ECO:0000259" key="5">
    <source>
        <dbReference type="PROSITE" id="PS50172"/>
    </source>
</evidence>
<dbReference type="CDD" id="cd17724">
    <property type="entry name" value="BRCT_p53bp1_rpt2"/>
    <property type="match status" value="1"/>
</dbReference>
<feature type="region of interest" description="Disordered" evidence="4">
    <location>
        <begin position="479"/>
        <end position="518"/>
    </location>
</feature>
<dbReference type="GO" id="GO:0000077">
    <property type="term" value="P:DNA damage checkpoint signaling"/>
    <property type="evidence" value="ECO:0007669"/>
    <property type="project" value="TreeGrafter"/>
</dbReference>
<feature type="compositionally biased region" description="Basic and acidic residues" evidence="4">
    <location>
        <begin position="963"/>
        <end position="976"/>
    </location>
</feature>
<dbReference type="GO" id="GO:0005634">
    <property type="term" value="C:nucleus"/>
    <property type="evidence" value="ECO:0007669"/>
    <property type="project" value="UniProtKB-SubCell"/>
</dbReference>
<feature type="region of interest" description="Disordered" evidence="4">
    <location>
        <begin position="268"/>
        <end position="340"/>
    </location>
</feature>
<feature type="region of interest" description="Disordered" evidence="4">
    <location>
        <begin position="404"/>
        <end position="441"/>
    </location>
</feature>
<evidence type="ECO:0000256" key="3">
    <source>
        <dbReference type="ARBA" id="ARBA00023242"/>
    </source>
</evidence>
<feature type="compositionally biased region" description="Low complexity" evidence="4">
    <location>
        <begin position="1324"/>
        <end position="1336"/>
    </location>
</feature>
<feature type="region of interest" description="Disordered" evidence="4">
    <location>
        <begin position="813"/>
        <end position="852"/>
    </location>
</feature>
<dbReference type="InterPro" id="IPR036420">
    <property type="entry name" value="BRCT_dom_sf"/>
</dbReference>
<feature type="region of interest" description="Disordered" evidence="4">
    <location>
        <begin position="1187"/>
        <end position="1258"/>
    </location>
</feature>
<keyword evidence="3" id="KW-0539">Nucleus</keyword>
<name>A0A9W3A4K0_BIOGL</name>
<dbReference type="PANTHER" id="PTHR15321:SF3">
    <property type="entry name" value="TP53-BINDING PROTEIN 1"/>
    <property type="match status" value="1"/>
</dbReference>
<dbReference type="Gene3D" id="2.30.30.30">
    <property type="match status" value="1"/>
</dbReference>
<feature type="domain" description="BRCT" evidence="5">
    <location>
        <begin position="1465"/>
        <end position="1535"/>
    </location>
</feature>
<feature type="compositionally biased region" description="Polar residues" evidence="4">
    <location>
        <begin position="673"/>
        <end position="683"/>
    </location>
</feature>
<dbReference type="SUPFAM" id="SSF63748">
    <property type="entry name" value="Tudor/PWWP/MBT"/>
    <property type="match status" value="1"/>
</dbReference>
<dbReference type="Gene3D" id="3.40.50.10190">
    <property type="entry name" value="BRCT domain"/>
    <property type="match status" value="2"/>
</dbReference>
<feature type="compositionally biased region" description="Low complexity" evidence="4">
    <location>
        <begin position="999"/>
        <end position="1016"/>
    </location>
</feature>
<dbReference type="CDD" id="cd17745">
    <property type="entry name" value="BRCT_p53bp1_rpt1"/>
    <property type="match status" value="1"/>
</dbReference>
<feature type="compositionally biased region" description="Polar residues" evidence="4">
    <location>
        <begin position="326"/>
        <end position="337"/>
    </location>
</feature>
<feature type="compositionally biased region" description="Polar residues" evidence="4">
    <location>
        <begin position="937"/>
        <end position="953"/>
    </location>
</feature>
<feature type="region of interest" description="Disordered" evidence="4">
    <location>
        <begin position="664"/>
        <end position="683"/>
    </location>
</feature>
<dbReference type="Gene3D" id="2.30.30.140">
    <property type="match status" value="1"/>
</dbReference>
<feature type="compositionally biased region" description="Polar residues" evidence="4">
    <location>
        <begin position="479"/>
        <end position="497"/>
    </location>
</feature>
<dbReference type="Pfam" id="PF09038">
    <property type="entry name" value="53-BP1_Tudor"/>
    <property type="match status" value="1"/>
</dbReference>
<dbReference type="GO" id="GO:0042393">
    <property type="term" value="F:histone binding"/>
    <property type="evidence" value="ECO:0007669"/>
    <property type="project" value="TreeGrafter"/>
</dbReference>
<dbReference type="InterPro" id="IPR015125">
    <property type="entry name" value="53-BP1_Tudor"/>
</dbReference>
<sequence>MEKLTLTQSDSFTESSVDFLISNSDVEDLDSLPSWDLMTGLPALKQGKSKPEMTSEKDLNPFLSASDLESDTGCIILAKDTVDSVLVPDTVSGSSSTHSYVESNNNTTALERTHYNAGKSAVSPVSSVVDCQSQPMLSMIDSLPYKTIPDSPVMDVYDSDVSEADIFMKEKTPDREDSPIRNSYNEFKKGSFGESQSFHLKLTPSLTEDYDVDDVNQNEKHDEAIAASTVTSTSPLKLKVQNPPLEFDSVAKKPLFSIQKPTILDEEVDSLEESESSISVFKKVKTGSTSPKKKKNLGDDSVEFLPQSKSQRRISNVEIKSEKQLTTESSKSPYFSKSKNKIISDLPDSSEKLVKKSDKMSNKGAIIEENQISAPEPILILSQSDSSIVDLTLSYNYQEPAQTVDYRSNESLDTQSDKNKKNDHFSSPDFFINPSQKRLPTSDKALDIDSEEGNSCLMIFENKVNDIETLAVDKQQIGSQHNENKPLHSTPSNSHSASVDGKGGKKEQYEQTTPSTSRAVPVKYDVTVGKQSQTTDPYLFIESQSIGNIASTTLESKSKDFKRRPIRVMKKILHKRISSKSKNSKNESSTDECIDKTQQRRLALRGKRVTESSKIVSAESGSILTSSNKQFTVIQEKSDFHKPHNVSGPYIELGAKVIKEQSESEEKLKKNKGQSTSTIQNKKSKKLSVNFTDSHGSELQSDNVVIEVKRVIRTVKLQVIVEETVVMETLNRNRTPMDRRENSPVVISQRDLGVIDQTEQATERIIKCDMSPSSVTTGELADISSMSKSSSSVSAAVPPSCDQIPACQSSLLSAQRQNVPQQDSTPQQIKGENAVGDKNHWNSNHSGTDLLHTPNLTVIDHVDSQTGKMFASLNSSLSLPHISPITGSEPGVKDNSSAAASVPDELVQHQADTEHPTSAATEEDVESNIRTRKRKNPSPQKIENKIMDNTSSQERGRKRKRQDRSDSMNEISKEASDPLAQAKSTQGQSTGFSIHENSGRSGQQSKKSGQTSKSSSEVSPQISLQGGVAVNKTMTFILSNYSSKPEIGAKVMAKWNDGFFYAGLLTKVDKVNLKYFVKFDDGSHRWTKACDIILAAELPVGQSVLVLRDSGFYEPGMIRGHSEAACSSNDQPQVLYHVDLDDGATQVCDRAKLILSEDQAACLLSDEDLRISPDVVTPSRIKPGEVSLDNIVDGKRQPRLTKSMSASKESKSSTSGPSAPVPGSEEDKAPSSKKKKVVPVLTSTPNSHSVRIETTPEKQIPARDIGGAVISPASEYRRSPRKVCKGLFDTKTKKMSNIFDGIKFILTHVEKSTQHRSDEKRLLQDSSLETSTDDSTSIVETGVPPFVKEHIQNLIINGGGTVLKSFDDVPANSKDKLYLVAAEHQRTFKYLQALALGVPIVSHQWILHSVSQNSQQPVEAYKLPAGISLEKKQIMEEQKWCRGLENLTTMVVSSNEEFTKSWTAILTSAGCNILQKLPTSASKYDPGVNVVITDSACPTSMVRKCERLNIPLVSTEWVIQCLINGHLMKYKGHEKYKHDFQPT</sequence>
<dbReference type="SMART" id="SM00333">
    <property type="entry name" value="TUDOR"/>
    <property type="match status" value="1"/>
</dbReference>
<accession>A0A9W3A4K0</accession>
<dbReference type="InterPro" id="IPR002999">
    <property type="entry name" value="Tudor"/>
</dbReference>
<reference evidence="7 8" key="1">
    <citation type="submission" date="2025-04" db="UniProtKB">
        <authorList>
            <consortium name="RefSeq"/>
        </authorList>
    </citation>
    <scope>IDENTIFICATION</scope>
</reference>
<dbReference type="SMART" id="SM00292">
    <property type="entry name" value="BRCT"/>
    <property type="match status" value="2"/>
</dbReference>
<dbReference type="GO" id="GO:0045944">
    <property type="term" value="P:positive regulation of transcription by RNA polymerase II"/>
    <property type="evidence" value="ECO:0007669"/>
    <property type="project" value="TreeGrafter"/>
</dbReference>
<protein>
    <submittedName>
        <fullName evidence="7 8">Uncharacterized protein LOC106067920 isoform X1</fullName>
    </submittedName>
</protein>
<dbReference type="InterPro" id="IPR047249">
    <property type="entry name" value="BRCT_p53bp1-like_rpt1"/>
</dbReference>
<evidence type="ECO:0000256" key="2">
    <source>
        <dbReference type="ARBA" id="ARBA00022763"/>
    </source>
</evidence>
<dbReference type="InterPro" id="IPR014722">
    <property type="entry name" value="Rib_uL2_dom2"/>
</dbReference>
<evidence type="ECO:0000256" key="4">
    <source>
        <dbReference type="SAM" id="MobiDB-lite"/>
    </source>
</evidence>
<dbReference type="Pfam" id="PF18428">
    <property type="entry name" value="BRCT_3"/>
    <property type="match status" value="1"/>
</dbReference>
<feature type="compositionally biased region" description="Polar residues" evidence="4">
    <location>
        <begin position="982"/>
        <end position="996"/>
    </location>
</feature>
<gene>
    <name evidence="7 8" type="primary">LOC106067920</name>
</gene>